<evidence type="ECO:0000256" key="3">
    <source>
        <dbReference type="SAM" id="MobiDB-lite"/>
    </source>
</evidence>
<accession>A0A5N0VAY3</accession>
<dbReference type="InterPro" id="IPR002941">
    <property type="entry name" value="DNA_methylase_N4/N6"/>
</dbReference>
<dbReference type="Gene3D" id="3.40.50.150">
    <property type="entry name" value="Vaccinia Virus protein VP39"/>
    <property type="match status" value="1"/>
</dbReference>
<sequence>MLPAKNLLGMPWRVAFTLQAGGWILRNAIVWHKPNAMPESVRDRLSTRYEMLFLLTKQQQYYFNLDPIREPTGETATDRQQRSPESPTATRCSPPDHGTPPHSRGARTPATSGPSRRAPCAKHTSPPSPSTYRCGASPPAPRPAASCSTGEKNAA</sequence>
<dbReference type="Proteomes" id="UP000319769">
    <property type="component" value="Unassembled WGS sequence"/>
</dbReference>
<feature type="domain" description="DNA methylase N-4/N-6" evidence="4">
    <location>
        <begin position="17"/>
        <end position="82"/>
    </location>
</feature>
<comment type="caution">
    <text evidence="5">The sequence shown here is derived from an EMBL/GenBank/DDBJ whole genome shotgun (WGS) entry which is preliminary data.</text>
</comment>
<name>A0A5N0VAY3_9PSEU</name>
<keyword evidence="6" id="KW-1185">Reference proteome</keyword>
<evidence type="ECO:0000256" key="1">
    <source>
        <dbReference type="ARBA" id="ARBA00022603"/>
    </source>
</evidence>
<gene>
    <name evidence="5" type="ORF">FPZ12_009365</name>
</gene>
<evidence type="ECO:0000259" key="4">
    <source>
        <dbReference type="Pfam" id="PF01555"/>
    </source>
</evidence>
<protein>
    <submittedName>
        <fullName evidence="5">Site-specific DNA-methyltransferase</fullName>
    </submittedName>
</protein>
<dbReference type="GO" id="GO:0032259">
    <property type="term" value="P:methylation"/>
    <property type="evidence" value="ECO:0007669"/>
    <property type="project" value="UniProtKB-KW"/>
</dbReference>
<reference evidence="5" key="1">
    <citation type="submission" date="2019-09" db="EMBL/GenBank/DDBJ databases">
        <authorList>
            <person name="Teo W.F.A."/>
            <person name="Duangmal K."/>
        </authorList>
    </citation>
    <scope>NUCLEOTIDE SEQUENCE [LARGE SCALE GENOMIC DNA]</scope>
    <source>
        <strain evidence="5">K81G1</strain>
    </source>
</reference>
<dbReference type="Pfam" id="PF01555">
    <property type="entry name" value="N6_N4_Mtase"/>
    <property type="match status" value="1"/>
</dbReference>
<dbReference type="InterPro" id="IPR029063">
    <property type="entry name" value="SAM-dependent_MTases_sf"/>
</dbReference>
<feature type="region of interest" description="Disordered" evidence="3">
    <location>
        <begin position="65"/>
        <end position="155"/>
    </location>
</feature>
<dbReference type="EMBL" id="VMNW02000010">
    <property type="protein sequence ID" value="KAA9163205.1"/>
    <property type="molecule type" value="Genomic_DNA"/>
</dbReference>
<organism evidence="5 6">
    <name type="scientific">Amycolatopsis acidicola</name>
    <dbReference type="NCBI Taxonomy" id="2596893"/>
    <lineage>
        <taxon>Bacteria</taxon>
        <taxon>Bacillati</taxon>
        <taxon>Actinomycetota</taxon>
        <taxon>Actinomycetes</taxon>
        <taxon>Pseudonocardiales</taxon>
        <taxon>Pseudonocardiaceae</taxon>
        <taxon>Amycolatopsis</taxon>
    </lineage>
</organism>
<proteinExistence type="predicted"/>
<feature type="compositionally biased region" description="Basic and acidic residues" evidence="3">
    <location>
        <begin position="67"/>
        <end position="82"/>
    </location>
</feature>
<keyword evidence="2" id="KW-0808">Transferase</keyword>
<dbReference type="OrthoDB" id="9773060at2"/>
<dbReference type="SUPFAM" id="SSF53335">
    <property type="entry name" value="S-adenosyl-L-methionine-dependent methyltransferases"/>
    <property type="match status" value="1"/>
</dbReference>
<dbReference type="AlphaFoldDB" id="A0A5N0VAY3"/>
<evidence type="ECO:0000313" key="6">
    <source>
        <dbReference type="Proteomes" id="UP000319769"/>
    </source>
</evidence>
<evidence type="ECO:0000313" key="5">
    <source>
        <dbReference type="EMBL" id="KAA9163205.1"/>
    </source>
</evidence>
<dbReference type="GO" id="GO:0003677">
    <property type="term" value="F:DNA binding"/>
    <property type="evidence" value="ECO:0007669"/>
    <property type="project" value="InterPro"/>
</dbReference>
<evidence type="ECO:0000256" key="2">
    <source>
        <dbReference type="ARBA" id="ARBA00022679"/>
    </source>
</evidence>
<keyword evidence="1" id="KW-0489">Methyltransferase</keyword>
<dbReference type="GO" id="GO:0008170">
    <property type="term" value="F:N-methyltransferase activity"/>
    <property type="evidence" value="ECO:0007669"/>
    <property type="project" value="InterPro"/>
</dbReference>